<keyword evidence="3" id="KW-1185">Reference proteome</keyword>
<evidence type="ECO:0000256" key="1">
    <source>
        <dbReference type="SAM" id="MobiDB-lite"/>
    </source>
</evidence>
<sequence length="297" mass="31844">MQISGFARQFSTQMSGFQTGTVREVTAISFARFGEGQDVHGPQISVGSAPSASAAGFYSDPTRPVSSDNMRRAFVVEVQDQLRQEIKALSASLRDVIEASTGEPLPEDVNLSQLMQTDGWSALPTEVREGAEAYAGALNSTIDALKALDASSRAGEIEAENEKLGLMVDQAIADQTDAKLAIVRAAKLMEAEIELAKLALFDTTGGDLQERMRAISRSTTEMELLGMRKDMIAEMKEDIERGRLLVTASKTTVWAHETVSVSSPTNDNVSVFVETRQHVAAASVTASVSGSALSLLR</sequence>
<dbReference type="EMBL" id="BLIV01000003">
    <property type="protein sequence ID" value="GFE49848.1"/>
    <property type="molecule type" value="Genomic_DNA"/>
</dbReference>
<dbReference type="Proteomes" id="UP000436522">
    <property type="component" value="Unassembled WGS sequence"/>
</dbReference>
<gene>
    <name evidence="2" type="ORF">So717_16010</name>
</gene>
<evidence type="ECO:0000313" key="3">
    <source>
        <dbReference type="Proteomes" id="UP000436522"/>
    </source>
</evidence>
<name>A0A640VN00_9RHOB</name>
<feature type="region of interest" description="Disordered" evidence="1">
    <location>
        <begin position="39"/>
        <end position="64"/>
    </location>
</feature>
<proteinExistence type="predicted"/>
<reference evidence="2 3" key="1">
    <citation type="submission" date="2019-12" db="EMBL/GenBank/DDBJ databases">
        <title>Roseobacter cerasinus sp. nov., isolated from seawater around aquaculture.</title>
        <authorList>
            <person name="Muramatsu S."/>
            <person name="Takabe Y."/>
            <person name="Mori K."/>
            <person name="Takaichi S."/>
            <person name="Hanada S."/>
        </authorList>
    </citation>
    <scope>NUCLEOTIDE SEQUENCE [LARGE SCALE GENOMIC DNA]</scope>
    <source>
        <strain evidence="2 3">AI77</strain>
    </source>
</reference>
<organism evidence="2 3">
    <name type="scientific">Roseobacter cerasinus</name>
    <dbReference type="NCBI Taxonomy" id="2602289"/>
    <lineage>
        <taxon>Bacteria</taxon>
        <taxon>Pseudomonadati</taxon>
        <taxon>Pseudomonadota</taxon>
        <taxon>Alphaproteobacteria</taxon>
        <taxon>Rhodobacterales</taxon>
        <taxon>Roseobacteraceae</taxon>
        <taxon>Roseobacter</taxon>
    </lineage>
</organism>
<dbReference type="AlphaFoldDB" id="A0A640VN00"/>
<comment type="caution">
    <text evidence="2">The sequence shown here is derived from an EMBL/GenBank/DDBJ whole genome shotgun (WGS) entry which is preliminary data.</text>
</comment>
<accession>A0A640VN00</accession>
<feature type="compositionally biased region" description="Low complexity" evidence="1">
    <location>
        <begin position="45"/>
        <end position="56"/>
    </location>
</feature>
<evidence type="ECO:0000313" key="2">
    <source>
        <dbReference type="EMBL" id="GFE49848.1"/>
    </source>
</evidence>
<protein>
    <submittedName>
        <fullName evidence="2">Uncharacterized protein</fullName>
    </submittedName>
</protein>